<evidence type="ECO:0000313" key="2">
    <source>
        <dbReference type="Proteomes" id="UP000095042"/>
    </source>
</evidence>
<reference evidence="1 2" key="1">
    <citation type="journal article" date="2016" name="Environ. Microbiol.">
        <title>New Methyloceanibacter diversity from North Sea sediments includes methanotroph containing solely the soluble methane monooxygenase.</title>
        <authorList>
            <person name="Vekeman B."/>
            <person name="Kerckhof F.M."/>
            <person name="Cremers G."/>
            <person name="de Vos P."/>
            <person name="Vandamme P."/>
            <person name="Boon N."/>
            <person name="Op den Camp H.J."/>
            <person name="Heylen K."/>
        </authorList>
    </citation>
    <scope>NUCLEOTIDE SEQUENCE [LARGE SCALE GENOMIC DNA]</scope>
    <source>
        <strain evidence="1 2">R-67177</strain>
    </source>
</reference>
<evidence type="ECO:0000313" key="1">
    <source>
        <dbReference type="EMBL" id="ODS02885.1"/>
    </source>
</evidence>
<name>A0A1E3WAN9_9HYPH</name>
<dbReference type="AlphaFoldDB" id="A0A1E3WAN9"/>
<dbReference type="Proteomes" id="UP000095042">
    <property type="component" value="Unassembled WGS sequence"/>
</dbReference>
<organism evidence="1 2">
    <name type="scientific">Methyloceanibacter marginalis</name>
    <dbReference type="NCBI Taxonomy" id="1774971"/>
    <lineage>
        <taxon>Bacteria</taxon>
        <taxon>Pseudomonadati</taxon>
        <taxon>Pseudomonadota</taxon>
        <taxon>Alphaproteobacteria</taxon>
        <taxon>Hyphomicrobiales</taxon>
        <taxon>Hyphomicrobiaceae</taxon>
        <taxon>Methyloceanibacter</taxon>
    </lineage>
</organism>
<gene>
    <name evidence="1" type="ORF">AUC71_12830</name>
</gene>
<keyword evidence="2" id="KW-1185">Reference proteome</keyword>
<dbReference type="EMBL" id="LPWD01000207">
    <property type="protein sequence ID" value="ODS02885.1"/>
    <property type="molecule type" value="Genomic_DNA"/>
</dbReference>
<dbReference type="InterPro" id="IPR025737">
    <property type="entry name" value="FApF"/>
</dbReference>
<accession>A0A1E3WAN9</accession>
<comment type="caution">
    <text evidence="1">The sequence shown here is derived from an EMBL/GenBank/DDBJ whole genome shotgun (WGS) entry which is preliminary data.</text>
</comment>
<dbReference type="Pfam" id="PF13557">
    <property type="entry name" value="Phenol_MetA_deg"/>
    <property type="match status" value="1"/>
</dbReference>
<proteinExistence type="predicted"/>
<evidence type="ECO:0008006" key="3">
    <source>
        <dbReference type="Google" id="ProtNLM"/>
    </source>
</evidence>
<dbReference type="RefSeq" id="WP_069623916.1">
    <property type="nucleotide sequence ID" value="NZ_LPWD01000207.1"/>
</dbReference>
<sequence>MGHTEHMEHMEMPMDDTMGHDAHGGHMGSHSHGTDGWGDTIFGPELKIASGANYHLQFAPMFRAPTGDVDYKMNGVFTHYMMQLGSGTWDFLPSITYTGRADRLTWGAQVLGVVRLEKENDSGYQLGDVLQATGWGSYRFANWISASVRGLYTEQGKIEGHYNGAHNHSSPPDLQFNYGGRFWDIGFGVNTVVPSGTFKGLRLSAEWLQPVGEDVNGYQLERDGTLWANASIAF</sequence>
<dbReference type="OrthoDB" id="5450709at2"/>
<protein>
    <recommendedName>
        <fullName evidence="3">Transporter</fullName>
    </recommendedName>
</protein>